<dbReference type="SUPFAM" id="SSF53335">
    <property type="entry name" value="S-adenosyl-L-methionine-dependent methyltransferases"/>
    <property type="match status" value="1"/>
</dbReference>
<keyword evidence="3 7" id="KW-0963">Cytoplasm</keyword>
<evidence type="ECO:0000256" key="4">
    <source>
        <dbReference type="ARBA" id="ARBA00022603"/>
    </source>
</evidence>
<accession>A0ABW9B327</accession>
<keyword evidence="6 7" id="KW-0949">S-adenosyl-L-methionine</keyword>
<evidence type="ECO:0000256" key="3">
    <source>
        <dbReference type="ARBA" id="ARBA00022490"/>
    </source>
</evidence>
<dbReference type="EC" id="2.1.1.77" evidence="7"/>
<reference evidence="8 9" key="1">
    <citation type="journal article" date="2024" name="Chem. Sci.">
        <title>Discovery of megapolipeptins by genome mining of a Burkholderiales bacteria collection.</title>
        <authorList>
            <person name="Paulo B.S."/>
            <person name="Recchia M.J.J."/>
            <person name="Lee S."/>
            <person name="Fergusson C.H."/>
            <person name="Romanowski S.B."/>
            <person name="Hernandez A."/>
            <person name="Krull N."/>
            <person name="Liu D.Y."/>
            <person name="Cavanagh H."/>
            <person name="Bos A."/>
            <person name="Gray C.A."/>
            <person name="Murphy B.T."/>
            <person name="Linington R.G."/>
            <person name="Eustaquio A.S."/>
        </authorList>
    </citation>
    <scope>NUCLEOTIDE SEQUENCE [LARGE SCALE GENOMIC DNA]</scope>
    <source>
        <strain evidence="8 9">RL17-350-BIC-A</strain>
    </source>
</reference>
<dbReference type="InterPro" id="IPR029063">
    <property type="entry name" value="SAM-dependent_MTases_sf"/>
</dbReference>
<keyword evidence="4 7" id="KW-0489">Methyltransferase</keyword>
<comment type="function">
    <text evidence="7">Catalyzes the methyl esterification of L-isoaspartyl residues in peptides and proteins that result from spontaneous decomposition of normal L-aspartyl and L-asparaginyl residues. It plays a role in the repair and/or degradation of damaged proteins.</text>
</comment>
<dbReference type="NCBIfam" id="TIGR00080">
    <property type="entry name" value="pimt"/>
    <property type="match status" value="1"/>
</dbReference>
<evidence type="ECO:0000256" key="5">
    <source>
        <dbReference type="ARBA" id="ARBA00022679"/>
    </source>
</evidence>
<comment type="similarity">
    <text evidence="2 7">Belongs to the methyltransferase superfamily. L-isoaspartyl/D-aspartyl protein methyltransferase family.</text>
</comment>
<dbReference type="PANTHER" id="PTHR11579:SF0">
    <property type="entry name" value="PROTEIN-L-ISOASPARTATE(D-ASPARTATE) O-METHYLTRANSFERASE"/>
    <property type="match status" value="1"/>
</dbReference>
<name>A0ABW9B327_9BURK</name>
<feature type="active site" evidence="7">
    <location>
        <position position="94"/>
    </location>
</feature>
<evidence type="ECO:0000313" key="9">
    <source>
        <dbReference type="Proteomes" id="UP001629230"/>
    </source>
</evidence>
<dbReference type="NCBIfam" id="NF001453">
    <property type="entry name" value="PRK00312.1"/>
    <property type="match status" value="1"/>
</dbReference>
<dbReference type="GO" id="GO:0032259">
    <property type="term" value="P:methylation"/>
    <property type="evidence" value="ECO:0007669"/>
    <property type="project" value="UniProtKB-KW"/>
</dbReference>
<evidence type="ECO:0000256" key="6">
    <source>
        <dbReference type="ARBA" id="ARBA00022691"/>
    </source>
</evidence>
<evidence type="ECO:0000256" key="7">
    <source>
        <dbReference type="HAMAP-Rule" id="MF_00090"/>
    </source>
</evidence>
<dbReference type="InterPro" id="IPR000682">
    <property type="entry name" value="PCMT"/>
</dbReference>
<dbReference type="PANTHER" id="PTHR11579">
    <property type="entry name" value="PROTEIN-L-ISOASPARTATE O-METHYLTRANSFERASE"/>
    <property type="match status" value="1"/>
</dbReference>
<evidence type="ECO:0000256" key="1">
    <source>
        <dbReference type="ARBA" id="ARBA00004496"/>
    </source>
</evidence>
<comment type="caution">
    <text evidence="8">The sequence shown here is derived from an EMBL/GenBank/DDBJ whole genome shotgun (WGS) entry which is preliminary data.</text>
</comment>
<evidence type="ECO:0000313" key="8">
    <source>
        <dbReference type="EMBL" id="MFM0006838.1"/>
    </source>
</evidence>
<dbReference type="PROSITE" id="PS01279">
    <property type="entry name" value="PCMT"/>
    <property type="match status" value="1"/>
</dbReference>
<dbReference type="CDD" id="cd02440">
    <property type="entry name" value="AdoMet_MTases"/>
    <property type="match status" value="1"/>
</dbReference>
<dbReference type="GO" id="GO:0004719">
    <property type="term" value="F:protein-L-isoaspartate (D-aspartate) O-methyltransferase activity"/>
    <property type="evidence" value="ECO:0007669"/>
    <property type="project" value="UniProtKB-EC"/>
</dbReference>
<keyword evidence="9" id="KW-1185">Reference proteome</keyword>
<dbReference type="EMBL" id="JAQQEZ010000047">
    <property type="protein sequence ID" value="MFM0006838.1"/>
    <property type="molecule type" value="Genomic_DNA"/>
</dbReference>
<keyword evidence="5 7" id="KW-0808">Transferase</keyword>
<sequence length="243" mass="26830">MTRWLRILIPAIALVWLYSGVHAADDFALRRARMVKEIAALTADTRTETGRHAIDARVMAAMEQVPRHKFVPPEQEHNAYENRPLPIGYGQTISQPYIVALMTDLMVIKPTDIVLEVGTGSGYQAAILAGLARAVYSIEIVEPLGMQAQERLQRLAYKQVETKVGDGYYGWEAHAPYDAIIVTAAASHVPPPLVRQLKPGGRMVIPVGAQFLTQYLLLIEKSDDGTISTKQILPVRFVPLAGH</sequence>
<dbReference type="Proteomes" id="UP001629230">
    <property type="component" value="Unassembled WGS sequence"/>
</dbReference>
<comment type="catalytic activity">
    <reaction evidence="7">
        <text>[protein]-L-isoaspartate + S-adenosyl-L-methionine = [protein]-L-isoaspartate alpha-methyl ester + S-adenosyl-L-homocysteine</text>
        <dbReference type="Rhea" id="RHEA:12705"/>
        <dbReference type="Rhea" id="RHEA-COMP:12143"/>
        <dbReference type="Rhea" id="RHEA-COMP:12144"/>
        <dbReference type="ChEBI" id="CHEBI:57856"/>
        <dbReference type="ChEBI" id="CHEBI:59789"/>
        <dbReference type="ChEBI" id="CHEBI:90596"/>
        <dbReference type="ChEBI" id="CHEBI:90598"/>
        <dbReference type="EC" id="2.1.1.77"/>
    </reaction>
</comment>
<proteinExistence type="inferred from homology"/>
<comment type="subcellular location">
    <subcellularLocation>
        <location evidence="1 7">Cytoplasm</location>
    </subcellularLocation>
</comment>
<evidence type="ECO:0000256" key="2">
    <source>
        <dbReference type="ARBA" id="ARBA00005369"/>
    </source>
</evidence>
<gene>
    <name evidence="7" type="primary">pcm</name>
    <name evidence="8" type="ORF">PQR57_38430</name>
</gene>
<dbReference type="Pfam" id="PF01135">
    <property type="entry name" value="PCMT"/>
    <property type="match status" value="1"/>
</dbReference>
<organism evidence="8 9">
    <name type="scientific">Paraburkholderia dipogonis</name>
    <dbReference type="NCBI Taxonomy" id="1211383"/>
    <lineage>
        <taxon>Bacteria</taxon>
        <taxon>Pseudomonadati</taxon>
        <taxon>Pseudomonadota</taxon>
        <taxon>Betaproteobacteria</taxon>
        <taxon>Burkholderiales</taxon>
        <taxon>Burkholderiaceae</taxon>
        <taxon>Paraburkholderia</taxon>
    </lineage>
</organism>
<dbReference type="Gene3D" id="3.40.50.150">
    <property type="entry name" value="Vaccinia Virus protein VP39"/>
    <property type="match status" value="1"/>
</dbReference>
<dbReference type="HAMAP" id="MF_00090">
    <property type="entry name" value="PIMT"/>
    <property type="match status" value="1"/>
</dbReference>
<protein>
    <recommendedName>
        <fullName evidence="7">Protein-L-isoaspartate O-methyltransferase</fullName>
        <ecNumber evidence="7">2.1.1.77</ecNumber>
    </recommendedName>
    <alternativeName>
        <fullName evidence="7">L-isoaspartyl protein carboxyl methyltransferase</fullName>
    </alternativeName>
    <alternativeName>
        <fullName evidence="7">Protein L-isoaspartyl methyltransferase</fullName>
    </alternativeName>
    <alternativeName>
        <fullName evidence="7">Protein-beta-aspartate methyltransferase</fullName>
        <shortName evidence="7">PIMT</shortName>
    </alternativeName>
</protein>